<protein>
    <recommendedName>
        <fullName evidence="1">DUF6879 domain-containing protein</fullName>
    </recommendedName>
</protein>
<evidence type="ECO:0000259" key="1">
    <source>
        <dbReference type="Pfam" id="PF21806"/>
    </source>
</evidence>
<keyword evidence="3" id="KW-1185">Reference proteome</keyword>
<name>A0A8J3B9D0_9ACTN</name>
<accession>A0A8J3B9D0</accession>
<dbReference type="Proteomes" id="UP000649739">
    <property type="component" value="Unassembled WGS sequence"/>
</dbReference>
<reference evidence="2" key="2">
    <citation type="submission" date="2020-09" db="EMBL/GenBank/DDBJ databases">
        <authorList>
            <person name="Sun Q."/>
            <person name="Ohkuma M."/>
        </authorList>
    </citation>
    <scope>NUCLEOTIDE SEQUENCE</scope>
    <source>
        <strain evidence="2">JCM 3090</strain>
    </source>
</reference>
<evidence type="ECO:0000313" key="3">
    <source>
        <dbReference type="Proteomes" id="UP000649739"/>
    </source>
</evidence>
<feature type="domain" description="DUF6879" evidence="1">
    <location>
        <begin position="8"/>
        <end position="139"/>
    </location>
</feature>
<evidence type="ECO:0000313" key="2">
    <source>
        <dbReference type="EMBL" id="GGK02730.1"/>
    </source>
</evidence>
<organism evidence="2 3">
    <name type="scientific">Pilimelia anulata</name>
    <dbReference type="NCBI Taxonomy" id="53371"/>
    <lineage>
        <taxon>Bacteria</taxon>
        <taxon>Bacillati</taxon>
        <taxon>Actinomycetota</taxon>
        <taxon>Actinomycetes</taxon>
        <taxon>Micromonosporales</taxon>
        <taxon>Micromonosporaceae</taxon>
        <taxon>Pilimelia</taxon>
    </lineage>
</organism>
<comment type="caution">
    <text evidence="2">The sequence shown here is derived from an EMBL/GenBank/DDBJ whole genome shotgun (WGS) entry which is preliminary data.</text>
</comment>
<dbReference type="Pfam" id="PF21806">
    <property type="entry name" value="DUF6879"/>
    <property type="match status" value="1"/>
</dbReference>
<dbReference type="AlphaFoldDB" id="A0A8J3B9D0"/>
<reference evidence="2" key="1">
    <citation type="journal article" date="2014" name="Int. J. Syst. Evol. Microbiol.">
        <title>Complete genome sequence of Corynebacterium casei LMG S-19264T (=DSM 44701T), isolated from a smear-ripened cheese.</title>
        <authorList>
            <consortium name="US DOE Joint Genome Institute (JGI-PGF)"/>
            <person name="Walter F."/>
            <person name="Albersmeier A."/>
            <person name="Kalinowski J."/>
            <person name="Ruckert C."/>
        </authorList>
    </citation>
    <scope>NUCLEOTIDE SEQUENCE</scope>
    <source>
        <strain evidence="2">JCM 3090</strain>
    </source>
</reference>
<dbReference type="EMBL" id="BMQB01000008">
    <property type="protein sequence ID" value="GGK02730.1"/>
    <property type="molecule type" value="Genomic_DNA"/>
</dbReference>
<dbReference type="InterPro" id="IPR049244">
    <property type="entry name" value="DUF6879"/>
</dbReference>
<gene>
    <name evidence="2" type="ORF">GCM10010123_35870</name>
</gene>
<sequence>MREISASEVADLRRNIQRSWEHLETRDSYGTAEELPYMARWQESGDTSWLTEWPAMNEWCGMLRSHVTNGRKLRRARIVSEPLSRYQQWSVLVAPPMVDAGEDIRWCPRRLVCEIGIPGNDFYLLDGRIAVFLHYEGDGS</sequence>
<proteinExistence type="predicted"/>